<accession>A0A644YQI4</accession>
<dbReference type="EMBL" id="VSSQ01005333">
    <property type="protein sequence ID" value="MPM28733.1"/>
    <property type="molecule type" value="Genomic_DNA"/>
</dbReference>
<sequence length="249" mass="27400">MKNSRNANKISIGRRFTLIELLVVIAIIAILASMLLPALSSARERARAATCISNQKQLGLMFAAYGSDYDGYLQRYGYYTGATWLAQYYQLGYADESTCKAAFCPSTEPRGFTGGDIWAKFNGTNAYKDFTYGMLEAIKPNSGTFIYKEGSTIVPVWKTNQISDPCTFFYLLDSINPATALAGYTLRPQTSWSAFNFSHGGQVCNALFFDGHAASCNVNEMKALPNSKPASNNAYYYYLPADGSSTLFP</sequence>
<keyword evidence="1" id="KW-0812">Transmembrane</keyword>
<dbReference type="Gene3D" id="3.30.700.10">
    <property type="entry name" value="Glycoprotein, Type 4 Pilin"/>
    <property type="match status" value="1"/>
</dbReference>
<dbReference type="PANTHER" id="PTHR30093">
    <property type="entry name" value="GENERAL SECRETION PATHWAY PROTEIN G"/>
    <property type="match status" value="1"/>
</dbReference>
<keyword evidence="1" id="KW-1133">Transmembrane helix</keyword>
<reference evidence="2" key="1">
    <citation type="submission" date="2019-08" db="EMBL/GenBank/DDBJ databases">
        <authorList>
            <person name="Kucharzyk K."/>
            <person name="Murdoch R.W."/>
            <person name="Higgins S."/>
            <person name="Loffler F."/>
        </authorList>
    </citation>
    <scope>NUCLEOTIDE SEQUENCE</scope>
</reference>
<protein>
    <recommendedName>
        <fullName evidence="3">Type II secretion system protein G</fullName>
    </recommendedName>
</protein>
<dbReference type="InterPro" id="IPR012902">
    <property type="entry name" value="N_methyl_site"/>
</dbReference>
<gene>
    <name evidence="2" type="ORF">SDC9_75261</name>
</gene>
<dbReference type="AlphaFoldDB" id="A0A644YQI4"/>
<comment type="caution">
    <text evidence="2">The sequence shown here is derived from an EMBL/GenBank/DDBJ whole genome shotgun (WGS) entry which is preliminary data.</text>
</comment>
<dbReference type="SUPFAM" id="SSF54523">
    <property type="entry name" value="Pili subunits"/>
    <property type="match status" value="1"/>
</dbReference>
<dbReference type="InterPro" id="IPR045584">
    <property type="entry name" value="Pilin-like"/>
</dbReference>
<feature type="transmembrane region" description="Helical" evidence="1">
    <location>
        <begin position="21"/>
        <end position="39"/>
    </location>
</feature>
<proteinExistence type="predicted"/>
<name>A0A644YQI4_9ZZZZ</name>
<organism evidence="2">
    <name type="scientific">bioreactor metagenome</name>
    <dbReference type="NCBI Taxonomy" id="1076179"/>
    <lineage>
        <taxon>unclassified sequences</taxon>
        <taxon>metagenomes</taxon>
        <taxon>ecological metagenomes</taxon>
    </lineage>
</organism>
<evidence type="ECO:0000313" key="2">
    <source>
        <dbReference type="EMBL" id="MPM28733.1"/>
    </source>
</evidence>
<dbReference type="NCBIfam" id="TIGR02532">
    <property type="entry name" value="IV_pilin_GFxxxE"/>
    <property type="match status" value="1"/>
</dbReference>
<evidence type="ECO:0000256" key="1">
    <source>
        <dbReference type="SAM" id="Phobius"/>
    </source>
</evidence>
<evidence type="ECO:0008006" key="3">
    <source>
        <dbReference type="Google" id="ProtNLM"/>
    </source>
</evidence>
<dbReference type="PANTHER" id="PTHR30093:SF2">
    <property type="entry name" value="TYPE II SECRETION SYSTEM PROTEIN H"/>
    <property type="match status" value="1"/>
</dbReference>
<keyword evidence="1" id="KW-0472">Membrane</keyword>